<organism evidence="2 3">
    <name type="scientific">Polyangium mundeleinium</name>
    <dbReference type="NCBI Taxonomy" id="2995306"/>
    <lineage>
        <taxon>Bacteria</taxon>
        <taxon>Pseudomonadati</taxon>
        <taxon>Myxococcota</taxon>
        <taxon>Polyangia</taxon>
        <taxon>Polyangiales</taxon>
        <taxon>Polyangiaceae</taxon>
        <taxon>Polyangium</taxon>
    </lineage>
</organism>
<evidence type="ECO:0000256" key="1">
    <source>
        <dbReference type="SAM" id="MobiDB-lite"/>
    </source>
</evidence>
<keyword evidence="3" id="KW-1185">Reference proteome</keyword>
<evidence type="ECO:0000313" key="3">
    <source>
        <dbReference type="Proteomes" id="UP001221411"/>
    </source>
</evidence>
<comment type="caution">
    <text evidence="2">The sequence shown here is derived from an EMBL/GenBank/DDBJ whole genome shotgun (WGS) entry which is preliminary data.</text>
</comment>
<dbReference type="InterPro" id="IPR029058">
    <property type="entry name" value="AB_hydrolase_fold"/>
</dbReference>
<dbReference type="SUPFAM" id="SSF53474">
    <property type="entry name" value="alpha/beta-Hydrolases"/>
    <property type="match status" value="1"/>
</dbReference>
<dbReference type="EMBL" id="JAQNDO010000001">
    <property type="protein sequence ID" value="MDC0743724.1"/>
    <property type="molecule type" value="Genomic_DNA"/>
</dbReference>
<sequence length="400" mass="42878">MSPPVRIYLSPGMFGFARLASFEYFEHLVVALEDRFRQRGRVAKVLVCDVHPTASVCRRAAKLAHMIAATAGDDDGPIHVVGHSTGGLDARLVASPTARLPGVARKELAWLPRLSSITTMNTPHYGTPLAAFFATVSGQRMLYAISALTVTALKLGAPPLAATSALVAAFGRLSIGNFELEIINRAVDAVAKVLDEASSRELRTWLDLLRGDQGAIVQLMPEAMDLFQAGVEDRPGVRYQCVATYAPSNAVRDWIAALRSPWSAMSATIFTALYNLTSRLDERYPCAAADGAAQAKLKAMLGEALPPTANDGVVPLTSQIWGDLVWVGKADHLDIVGHFPGAGGHTDWLASGARFQRVRFDVVMDRIVSGMIVGEELRDARSPASERAPKSAPPSVRGVS</sequence>
<evidence type="ECO:0000313" key="2">
    <source>
        <dbReference type="EMBL" id="MDC0743724.1"/>
    </source>
</evidence>
<gene>
    <name evidence="2" type="ORF">POL67_20515</name>
</gene>
<name>A0ABT5EQJ0_9BACT</name>
<feature type="region of interest" description="Disordered" evidence="1">
    <location>
        <begin position="378"/>
        <end position="400"/>
    </location>
</feature>
<dbReference type="Proteomes" id="UP001221411">
    <property type="component" value="Unassembled WGS sequence"/>
</dbReference>
<reference evidence="2 3" key="1">
    <citation type="submission" date="2022-11" db="EMBL/GenBank/DDBJ databases">
        <title>Minimal conservation of predation-associated metabolite biosynthetic gene clusters underscores biosynthetic potential of Myxococcota including descriptions for ten novel species: Archangium lansinium sp. nov., Myxococcus landrumus sp. nov., Nannocystis bai.</title>
        <authorList>
            <person name="Ahearne A."/>
            <person name="Stevens C."/>
            <person name="Dowd S."/>
        </authorList>
    </citation>
    <scope>NUCLEOTIDE SEQUENCE [LARGE SCALE GENOMIC DNA]</scope>
    <source>
        <strain evidence="2 3">RJM3</strain>
    </source>
</reference>
<protein>
    <recommendedName>
        <fullName evidence="4">Triacylglycerol lipase</fullName>
    </recommendedName>
</protein>
<evidence type="ECO:0008006" key="4">
    <source>
        <dbReference type="Google" id="ProtNLM"/>
    </source>
</evidence>
<dbReference type="RefSeq" id="WP_271919541.1">
    <property type="nucleotide sequence ID" value="NZ_JAQNDO010000001.1"/>
</dbReference>
<proteinExistence type="predicted"/>
<accession>A0ABT5EQJ0</accession>
<dbReference type="Gene3D" id="3.40.50.1820">
    <property type="entry name" value="alpha/beta hydrolase"/>
    <property type="match status" value="1"/>
</dbReference>